<sequence length="185" mass="21555">MTYHYIPEAQKWLVLRMSLQEMMEKEIKKVTGMGQMTISRIKSNWRHTGGVITRPACEHDEELRLQFQADIDKNYPPDTLVFVDESACNWLTTNHQKAWAPIGKQVCRHDYFVWGQRYSILPAISLDGVLHLDILTCSWTAEEFRSFVDILLDKMNPYPEKNSVLILDNASAHHFEDLQEMVEGQ</sequence>
<evidence type="ECO:0000313" key="2">
    <source>
        <dbReference type="EMBL" id="PPQ81009.1"/>
    </source>
</evidence>
<gene>
    <name evidence="2" type="ORF">CVT25_014517</name>
</gene>
<dbReference type="STRING" id="93625.A0A409WRA0"/>
<dbReference type="OrthoDB" id="2266637at2759"/>
<dbReference type="Pfam" id="PF13358">
    <property type="entry name" value="DDE_3"/>
    <property type="match status" value="1"/>
</dbReference>
<organism evidence="2 3">
    <name type="scientific">Psilocybe cyanescens</name>
    <dbReference type="NCBI Taxonomy" id="93625"/>
    <lineage>
        <taxon>Eukaryota</taxon>
        <taxon>Fungi</taxon>
        <taxon>Dikarya</taxon>
        <taxon>Basidiomycota</taxon>
        <taxon>Agaricomycotina</taxon>
        <taxon>Agaricomycetes</taxon>
        <taxon>Agaricomycetidae</taxon>
        <taxon>Agaricales</taxon>
        <taxon>Agaricineae</taxon>
        <taxon>Strophariaceae</taxon>
        <taxon>Psilocybe</taxon>
    </lineage>
</organism>
<protein>
    <recommendedName>
        <fullName evidence="1">Tc1-like transposase DDE domain-containing protein</fullName>
    </recommendedName>
</protein>
<keyword evidence="3" id="KW-1185">Reference proteome</keyword>
<name>A0A409WRA0_PSICY</name>
<dbReference type="PANTHER" id="PTHR46564">
    <property type="entry name" value="TRANSPOSASE"/>
    <property type="match status" value="1"/>
</dbReference>
<evidence type="ECO:0000313" key="3">
    <source>
        <dbReference type="Proteomes" id="UP000283269"/>
    </source>
</evidence>
<accession>A0A409WRA0</accession>
<evidence type="ECO:0000259" key="1">
    <source>
        <dbReference type="Pfam" id="PF13358"/>
    </source>
</evidence>
<comment type="caution">
    <text evidence="2">The sequence shown here is derived from an EMBL/GenBank/DDBJ whole genome shotgun (WGS) entry which is preliminary data.</text>
</comment>
<dbReference type="InParanoid" id="A0A409WRA0"/>
<dbReference type="InterPro" id="IPR036397">
    <property type="entry name" value="RNaseH_sf"/>
</dbReference>
<dbReference type="GO" id="GO:0003676">
    <property type="term" value="F:nucleic acid binding"/>
    <property type="evidence" value="ECO:0007669"/>
    <property type="project" value="InterPro"/>
</dbReference>
<dbReference type="Gene3D" id="3.30.420.10">
    <property type="entry name" value="Ribonuclease H-like superfamily/Ribonuclease H"/>
    <property type="match status" value="1"/>
</dbReference>
<reference evidence="2 3" key="1">
    <citation type="journal article" date="2018" name="Evol. Lett.">
        <title>Horizontal gene cluster transfer increased hallucinogenic mushroom diversity.</title>
        <authorList>
            <person name="Reynolds H.T."/>
            <person name="Vijayakumar V."/>
            <person name="Gluck-Thaler E."/>
            <person name="Korotkin H.B."/>
            <person name="Matheny P.B."/>
            <person name="Slot J.C."/>
        </authorList>
    </citation>
    <scope>NUCLEOTIDE SEQUENCE [LARGE SCALE GENOMIC DNA]</scope>
    <source>
        <strain evidence="2 3">2631</strain>
    </source>
</reference>
<dbReference type="Proteomes" id="UP000283269">
    <property type="component" value="Unassembled WGS sequence"/>
</dbReference>
<dbReference type="EMBL" id="NHYD01003290">
    <property type="protein sequence ID" value="PPQ81009.1"/>
    <property type="molecule type" value="Genomic_DNA"/>
</dbReference>
<dbReference type="PANTHER" id="PTHR46564:SF1">
    <property type="entry name" value="TRANSPOSASE"/>
    <property type="match status" value="1"/>
</dbReference>
<dbReference type="InterPro" id="IPR038717">
    <property type="entry name" value="Tc1-like_DDE_dom"/>
</dbReference>
<dbReference type="AlphaFoldDB" id="A0A409WRA0"/>
<proteinExistence type="predicted"/>
<feature type="domain" description="Tc1-like transposase DDE" evidence="1">
    <location>
        <begin position="80"/>
        <end position="184"/>
    </location>
</feature>